<feature type="chain" id="PRO_5012801285" evidence="1">
    <location>
        <begin position="21"/>
        <end position="202"/>
    </location>
</feature>
<keyword evidence="1" id="KW-0732">Signal</keyword>
<accession>A0A1X6PGN7</accession>
<evidence type="ECO:0000313" key="3">
    <source>
        <dbReference type="Proteomes" id="UP000218209"/>
    </source>
</evidence>
<evidence type="ECO:0000313" key="2">
    <source>
        <dbReference type="EMBL" id="OSX80010.1"/>
    </source>
</evidence>
<gene>
    <name evidence="2" type="ORF">BU14_0065s0015</name>
</gene>
<dbReference type="AlphaFoldDB" id="A0A1X6PGN7"/>
<sequence>MGRAAPLAAAVAVVAVGVLAAVVAAPAGAFRNCPALAKSPLPASVWPRDYTAHYQASAPSRRNCCCWYKGPASALAPTEGGTIIRVRRASVSAEDRRSAGGGYAQTISLAWRPAGGGGPTLRTAGGGGFSAAVNGRPLRVAGPTRADFVDYFPHLLARVERVMEQGAASCAPDAAQLTAVVAYLKALAWEYGLSTTVGCPLN</sequence>
<proteinExistence type="predicted"/>
<protein>
    <submittedName>
        <fullName evidence="2">Uncharacterized protein</fullName>
    </submittedName>
</protein>
<feature type="signal peptide" evidence="1">
    <location>
        <begin position="1"/>
        <end position="20"/>
    </location>
</feature>
<keyword evidence="3" id="KW-1185">Reference proteome</keyword>
<reference evidence="2 3" key="1">
    <citation type="submission" date="2017-03" db="EMBL/GenBank/DDBJ databases">
        <title>WGS assembly of Porphyra umbilicalis.</title>
        <authorList>
            <person name="Brawley S.H."/>
            <person name="Blouin N.A."/>
            <person name="Ficko-Blean E."/>
            <person name="Wheeler G.L."/>
            <person name="Lohr M."/>
            <person name="Goodson H.V."/>
            <person name="Jenkins J.W."/>
            <person name="Blaby-Haas C.E."/>
            <person name="Helliwell K.E."/>
            <person name="Chan C."/>
            <person name="Marriage T."/>
            <person name="Bhattacharya D."/>
            <person name="Klein A.S."/>
            <person name="Badis Y."/>
            <person name="Brodie J."/>
            <person name="Cao Y."/>
            <person name="Collen J."/>
            <person name="Dittami S.M."/>
            <person name="Gachon C.M."/>
            <person name="Green B.R."/>
            <person name="Karpowicz S."/>
            <person name="Kim J.W."/>
            <person name="Kudahl U."/>
            <person name="Lin S."/>
            <person name="Michel G."/>
            <person name="Mittag M."/>
            <person name="Olson B.J."/>
            <person name="Pangilinan J."/>
            <person name="Peng Y."/>
            <person name="Qiu H."/>
            <person name="Shu S."/>
            <person name="Singer J.T."/>
            <person name="Smith A.G."/>
            <person name="Sprecher B.N."/>
            <person name="Wagner V."/>
            <person name="Wang W."/>
            <person name="Wang Z.-Y."/>
            <person name="Yan J."/>
            <person name="Yarish C."/>
            <person name="Zoeuner-Riek S."/>
            <person name="Zhuang Y."/>
            <person name="Zou Y."/>
            <person name="Lindquist E.A."/>
            <person name="Grimwood J."/>
            <person name="Barry K."/>
            <person name="Rokhsar D.S."/>
            <person name="Schmutz J."/>
            <person name="Stiller J.W."/>
            <person name="Grossman A.R."/>
            <person name="Prochnik S.E."/>
        </authorList>
    </citation>
    <scope>NUCLEOTIDE SEQUENCE [LARGE SCALE GENOMIC DNA]</scope>
    <source>
        <strain evidence="2">4086291</strain>
    </source>
</reference>
<dbReference type="Proteomes" id="UP000218209">
    <property type="component" value="Unassembled WGS sequence"/>
</dbReference>
<evidence type="ECO:0000256" key="1">
    <source>
        <dbReference type="SAM" id="SignalP"/>
    </source>
</evidence>
<dbReference type="EMBL" id="KV918782">
    <property type="protein sequence ID" value="OSX80010.1"/>
    <property type="molecule type" value="Genomic_DNA"/>
</dbReference>
<name>A0A1X6PGN7_PORUM</name>
<organism evidence="2 3">
    <name type="scientific">Porphyra umbilicalis</name>
    <name type="common">Purple laver</name>
    <name type="synonym">Red alga</name>
    <dbReference type="NCBI Taxonomy" id="2786"/>
    <lineage>
        <taxon>Eukaryota</taxon>
        <taxon>Rhodophyta</taxon>
        <taxon>Bangiophyceae</taxon>
        <taxon>Bangiales</taxon>
        <taxon>Bangiaceae</taxon>
        <taxon>Porphyra</taxon>
    </lineage>
</organism>